<feature type="transmembrane region" description="Helical" evidence="16">
    <location>
        <begin position="407"/>
        <end position="429"/>
    </location>
</feature>
<evidence type="ECO:0000256" key="6">
    <source>
        <dbReference type="ARBA" id="ARBA00022692"/>
    </source>
</evidence>
<dbReference type="Gene3D" id="2.60.120.430">
    <property type="entry name" value="Galactose-binding lectin"/>
    <property type="match status" value="2"/>
</dbReference>
<keyword evidence="7 18" id="KW-0732">Signal</keyword>
<evidence type="ECO:0000256" key="17">
    <source>
        <dbReference type="PROSITE-ProRule" id="PRU10141"/>
    </source>
</evidence>
<dbReference type="CDD" id="cd03571">
    <property type="entry name" value="ENTH"/>
    <property type="match status" value="1"/>
</dbReference>
<keyword evidence="13 16" id="KW-0472">Membrane</keyword>
<dbReference type="FunFam" id="1.10.510.10:FF:000252">
    <property type="entry name" value="Receptor-like protein kinase FERONIA"/>
    <property type="match status" value="1"/>
</dbReference>
<dbReference type="PANTHER" id="PTHR27003:SF59">
    <property type="entry name" value="PROTEIN KINASE DOMAIN-CONTAINING PROTEIN"/>
    <property type="match status" value="1"/>
</dbReference>
<feature type="chain" id="PRO_5032640724" description="Receptor-like protein kinase At2g23200" evidence="18">
    <location>
        <begin position="31"/>
        <end position="871"/>
    </location>
</feature>
<reference evidence="21" key="2">
    <citation type="submission" date="2020-03" db="EMBL/GenBank/DDBJ databases">
        <title>Walnut 2.0.</title>
        <authorList>
            <person name="Marrano A."/>
            <person name="Britton M."/>
            <person name="Zimin A.V."/>
            <person name="Zaini P.A."/>
            <person name="Workman R."/>
            <person name="Puiu D."/>
            <person name="Bianco L."/>
            <person name="Allen B.J."/>
            <person name="Troggio M."/>
            <person name="Leslie C.A."/>
            <person name="Timp W."/>
            <person name="Dendekar A."/>
            <person name="Salzberg S.L."/>
            <person name="Neale D.B."/>
        </authorList>
    </citation>
    <scope>NUCLEOTIDE SEQUENCE</scope>
    <source>
        <tissue evidence="21">Leaves</tissue>
    </source>
</reference>
<dbReference type="Pfam" id="PF07714">
    <property type="entry name" value="PK_Tyr_Ser-Thr"/>
    <property type="match status" value="1"/>
</dbReference>
<keyword evidence="11 16" id="KW-1133">Transmembrane helix</keyword>
<dbReference type="InterPro" id="IPR001245">
    <property type="entry name" value="Ser-Thr/Tyr_kinase_cat_dom"/>
</dbReference>
<dbReference type="InterPro" id="IPR017441">
    <property type="entry name" value="Protein_kinase_ATP_BS"/>
</dbReference>
<dbReference type="GO" id="GO:0005794">
    <property type="term" value="C:Golgi apparatus"/>
    <property type="evidence" value="ECO:0007669"/>
    <property type="project" value="UniProtKB-SubCell"/>
</dbReference>
<feature type="domain" description="ENTH" evidence="20">
    <location>
        <begin position="806"/>
        <end position="871"/>
    </location>
</feature>
<dbReference type="Pfam" id="PF12819">
    <property type="entry name" value="Malectin_like"/>
    <property type="match status" value="1"/>
</dbReference>
<comment type="caution">
    <text evidence="21">The sequence shown here is derived from an EMBL/GenBank/DDBJ whole genome shotgun (WGS) entry which is preliminary data.</text>
</comment>
<keyword evidence="8 17" id="KW-0547">Nucleotide-binding</keyword>
<dbReference type="SUPFAM" id="SSF48464">
    <property type="entry name" value="ENTH/VHS domain"/>
    <property type="match status" value="1"/>
</dbReference>
<evidence type="ECO:0000256" key="11">
    <source>
        <dbReference type="ARBA" id="ARBA00022989"/>
    </source>
</evidence>
<keyword evidence="6 16" id="KW-0812">Transmembrane</keyword>
<dbReference type="PROSITE" id="PS50011">
    <property type="entry name" value="PROTEIN_KINASE_DOM"/>
    <property type="match status" value="1"/>
</dbReference>
<evidence type="ECO:0000256" key="5">
    <source>
        <dbReference type="ARBA" id="ARBA00022679"/>
    </source>
</evidence>
<dbReference type="GO" id="GO:0030136">
    <property type="term" value="C:clathrin-coated vesicle"/>
    <property type="evidence" value="ECO:0007669"/>
    <property type="project" value="UniProtKB-SubCell"/>
</dbReference>
<dbReference type="CDD" id="cd14066">
    <property type="entry name" value="STKc_IRAK"/>
    <property type="match status" value="1"/>
</dbReference>
<dbReference type="SMART" id="SM00220">
    <property type="entry name" value="S_TKc"/>
    <property type="match status" value="1"/>
</dbReference>
<feature type="non-terminal residue" evidence="21">
    <location>
        <position position="1"/>
    </location>
</feature>
<keyword evidence="15" id="KW-0968">Cytoplasmic vesicle</keyword>
<keyword evidence="5" id="KW-0808">Transferase</keyword>
<evidence type="ECO:0000256" key="1">
    <source>
        <dbReference type="ARBA" id="ARBA00004132"/>
    </source>
</evidence>
<dbReference type="SUPFAM" id="SSF56112">
    <property type="entry name" value="Protein kinase-like (PK-like)"/>
    <property type="match status" value="1"/>
</dbReference>
<evidence type="ECO:0000256" key="13">
    <source>
        <dbReference type="ARBA" id="ARBA00023136"/>
    </source>
</evidence>
<dbReference type="EMBL" id="LIHL02000012">
    <property type="protein sequence ID" value="KAF5452024.1"/>
    <property type="molecule type" value="Genomic_DNA"/>
</dbReference>
<comment type="subcellular location">
    <subcellularLocation>
        <location evidence="1">Cytoplasmic vesicle</location>
        <location evidence="1">Clathrin-coated vesicle</location>
    </subcellularLocation>
    <subcellularLocation>
        <location evidence="3">Golgi apparatus</location>
    </subcellularLocation>
    <subcellularLocation>
        <location evidence="2">Membrane</location>
        <topology evidence="2">Single-pass type I membrane protein</topology>
    </subcellularLocation>
</comment>
<dbReference type="Gene3D" id="1.10.510.10">
    <property type="entry name" value="Transferase(Phosphotransferase) domain 1"/>
    <property type="match status" value="1"/>
</dbReference>
<proteinExistence type="predicted"/>
<dbReference type="PROSITE" id="PS50942">
    <property type="entry name" value="ENTH"/>
    <property type="match status" value="1"/>
</dbReference>
<dbReference type="Gramene" id="Jr12_08030_p1">
    <property type="protein sequence ID" value="cds.Jr12_08030_p1"/>
    <property type="gene ID" value="Jr12_08030"/>
</dbReference>
<dbReference type="InterPro" id="IPR013809">
    <property type="entry name" value="ENTH"/>
</dbReference>
<dbReference type="Gene3D" id="1.25.40.90">
    <property type="match status" value="1"/>
</dbReference>
<reference evidence="21" key="1">
    <citation type="submission" date="2015-10" db="EMBL/GenBank/DDBJ databases">
        <authorList>
            <person name="Martinez-Garcia P.J."/>
            <person name="Crepeau M.W."/>
            <person name="Puiu D."/>
            <person name="Gonzalez-Ibeas D."/>
            <person name="Whalen J."/>
            <person name="Stevens K."/>
            <person name="Paul R."/>
            <person name="Butterfield T."/>
            <person name="Britton M."/>
            <person name="Reagan R."/>
            <person name="Chakraborty S."/>
            <person name="Walawage S.L."/>
            <person name="Vasquez-Gross H.A."/>
            <person name="Cardeno C."/>
            <person name="Famula R."/>
            <person name="Pratt K."/>
            <person name="Kuruganti S."/>
            <person name="Aradhya M.K."/>
            <person name="Leslie C.A."/>
            <person name="Dandekar A.M."/>
            <person name="Salzberg S.L."/>
            <person name="Wegrzyn J.L."/>
            <person name="Langley C.H."/>
            <person name="Neale D.B."/>
        </authorList>
    </citation>
    <scope>NUCLEOTIDE SEQUENCE</scope>
    <source>
        <tissue evidence="21">Leaves</tissue>
    </source>
</reference>
<evidence type="ECO:0008006" key="23">
    <source>
        <dbReference type="Google" id="ProtNLM"/>
    </source>
</evidence>
<protein>
    <recommendedName>
        <fullName evidence="23">Receptor-like protein kinase At2g23200</fullName>
    </recommendedName>
</protein>
<sequence length="871" mass="97536">MEVLPSHKLLFRLCLLVPLHITSLLFLSSAYSPPDNYFINCGAQSNTSVDTRVFVGDRGFIVGKGETVKNSNSSASSSPLYQTAKVFKHLSLYKFDINQDGTYIVRLHFFAFLSHTDLSVARFNVSVSGLSFLTNYSFRNVTSSPKIEEFLLPIPKGEFKIYFIPYEPSSAFVNAIEVFLGPESIIPDKAPHITSQGAKSNYTGLSSKVLHKIHRIDVGGSTSKLDELWRNWDSDDKYLYPKDATYQFKGETPNNQSERIPKYIAPAFVYQTLRRLNIDGSSNSSLLKVTWSFPVNKNSNNFLRVHFSDIISVTPNDWWFNLYINRNFSKEMSPYGITGTIGIVPFYIDFVVDSDGLGFVNASIGPVEGSRIYNALLTGLEIMEVVKESGFIPPREIEEAKKKHSPAIIIGPACFGAFFILVILVALGLKFRKPGHDQILGVPLYGGFSSKSRLTQRGPNASLADPSLNLSLRVPFSEILRATKNFNAKLLIGEGGFGKVYKGTLKNGTKVAVKRSDPRHGQGWEEFQTEIMVLSQIRHRHLVSLIGYCDERREMILVYEFMENGTLRDHLYHSNNNSEKSTSGSKLSWKQRLEICIGAAKGLHYLHTGAAGGIIHLDVKSSNILLDERYVAKVTDFGLSKSGLDLDNFSMGVKGTFGYLDPEYLRTLQLTKKSDVYSFGVVLLEVLCSRPAIIQSSQYDEVSLVDLAMLWQRKGQLEKIIDPVLVGNINQNSLKIFGDTAEKCLKAFSTERPTMQDVLFYLNYALQLQETGMPRESFEDSATITTSLELQFPIILNFSVQEDDDAPIGGDDSSNMEVLDATSNEPWGPHGSLLADIAQATRNYHECQMIMALIWKRINDTGKNRRYVYKV</sequence>
<evidence type="ECO:0000256" key="3">
    <source>
        <dbReference type="ARBA" id="ARBA00004555"/>
    </source>
</evidence>
<dbReference type="InterPro" id="IPR045272">
    <property type="entry name" value="ANXUR1/2-like"/>
</dbReference>
<dbReference type="GO" id="GO:0004714">
    <property type="term" value="F:transmembrane receptor protein tyrosine kinase activity"/>
    <property type="evidence" value="ECO:0007669"/>
    <property type="project" value="InterPro"/>
</dbReference>
<evidence type="ECO:0000313" key="22">
    <source>
        <dbReference type="Proteomes" id="UP000619265"/>
    </source>
</evidence>
<dbReference type="PROSITE" id="PS00108">
    <property type="entry name" value="PROTEIN_KINASE_ST"/>
    <property type="match status" value="1"/>
</dbReference>
<dbReference type="PROSITE" id="PS00107">
    <property type="entry name" value="PROTEIN_KINASE_ATP"/>
    <property type="match status" value="1"/>
</dbReference>
<keyword evidence="14" id="KW-0325">Glycoprotein</keyword>
<dbReference type="GO" id="GO:0004674">
    <property type="term" value="F:protein serine/threonine kinase activity"/>
    <property type="evidence" value="ECO:0007669"/>
    <property type="project" value="UniProtKB-KW"/>
</dbReference>
<evidence type="ECO:0000256" key="9">
    <source>
        <dbReference type="ARBA" id="ARBA00022777"/>
    </source>
</evidence>
<dbReference type="InterPro" id="IPR008271">
    <property type="entry name" value="Ser/Thr_kinase_AS"/>
</dbReference>
<gene>
    <name evidence="21" type="ORF">F2P56_027064</name>
</gene>
<dbReference type="InterPro" id="IPR011009">
    <property type="entry name" value="Kinase-like_dom_sf"/>
</dbReference>
<dbReference type="InterPro" id="IPR008942">
    <property type="entry name" value="ENTH_VHS"/>
</dbReference>
<dbReference type="Pfam" id="PF01417">
    <property type="entry name" value="ENTH"/>
    <property type="match status" value="1"/>
</dbReference>
<keyword evidence="10 17" id="KW-0067">ATP-binding</keyword>
<dbReference type="InterPro" id="IPR000719">
    <property type="entry name" value="Prot_kinase_dom"/>
</dbReference>
<dbReference type="Gene3D" id="3.30.200.20">
    <property type="entry name" value="Phosphorylase Kinase, domain 1"/>
    <property type="match status" value="1"/>
</dbReference>
<evidence type="ECO:0000256" key="18">
    <source>
        <dbReference type="SAM" id="SignalP"/>
    </source>
</evidence>
<evidence type="ECO:0000256" key="15">
    <source>
        <dbReference type="ARBA" id="ARBA00023329"/>
    </source>
</evidence>
<feature type="domain" description="Protein kinase" evidence="19">
    <location>
        <begin position="486"/>
        <end position="766"/>
    </location>
</feature>
<feature type="binding site" evidence="17">
    <location>
        <position position="514"/>
    </location>
    <ligand>
        <name>ATP</name>
        <dbReference type="ChEBI" id="CHEBI:30616"/>
    </ligand>
</feature>
<keyword evidence="4" id="KW-0723">Serine/threonine-protein kinase</keyword>
<evidence type="ECO:0000256" key="7">
    <source>
        <dbReference type="ARBA" id="ARBA00022729"/>
    </source>
</evidence>
<dbReference type="GO" id="GO:0005524">
    <property type="term" value="F:ATP binding"/>
    <property type="evidence" value="ECO:0007669"/>
    <property type="project" value="UniProtKB-UniRule"/>
</dbReference>
<evidence type="ECO:0000256" key="10">
    <source>
        <dbReference type="ARBA" id="ARBA00022840"/>
    </source>
</evidence>
<evidence type="ECO:0000256" key="2">
    <source>
        <dbReference type="ARBA" id="ARBA00004479"/>
    </source>
</evidence>
<organism evidence="21 22">
    <name type="scientific">Juglans regia</name>
    <name type="common">English walnut</name>
    <dbReference type="NCBI Taxonomy" id="51240"/>
    <lineage>
        <taxon>Eukaryota</taxon>
        <taxon>Viridiplantae</taxon>
        <taxon>Streptophyta</taxon>
        <taxon>Embryophyta</taxon>
        <taxon>Tracheophyta</taxon>
        <taxon>Spermatophyta</taxon>
        <taxon>Magnoliopsida</taxon>
        <taxon>eudicotyledons</taxon>
        <taxon>Gunneridae</taxon>
        <taxon>Pentapetalae</taxon>
        <taxon>rosids</taxon>
        <taxon>fabids</taxon>
        <taxon>Fagales</taxon>
        <taxon>Juglandaceae</taxon>
        <taxon>Juglans</taxon>
    </lineage>
</organism>
<dbReference type="GO" id="GO:0016020">
    <property type="term" value="C:membrane"/>
    <property type="evidence" value="ECO:0007669"/>
    <property type="project" value="UniProtKB-SubCell"/>
</dbReference>
<keyword evidence="12" id="KW-0333">Golgi apparatus</keyword>
<name>A0A833UHE0_JUGRE</name>
<accession>A0A833UHE0</accession>
<evidence type="ECO:0000256" key="14">
    <source>
        <dbReference type="ARBA" id="ARBA00023180"/>
    </source>
</evidence>
<dbReference type="Proteomes" id="UP000619265">
    <property type="component" value="Unassembled WGS sequence"/>
</dbReference>
<evidence type="ECO:0000256" key="8">
    <source>
        <dbReference type="ARBA" id="ARBA00022741"/>
    </source>
</evidence>
<dbReference type="AlphaFoldDB" id="A0A833UHE0"/>
<evidence type="ECO:0000259" key="20">
    <source>
        <dbReference type="PROSITE" id="PS50942"/>
    </source>
</evidence>
<evidence type="ECO:0000256" key="12">
    <source>
        <dbReference type="ARBA" id="ARBA00023034"/>
    </source>
</evidence>
<dbReference type="FunFam" id="3.30.200.20:FF:000039">
    <property type="entry name" value="receptor-like protein kinase FERONIA"/>
    <property type="match status" value="1"/>
</dbReference>
<dbReference type="PANTHER" id="PTHR27003">
    <property type="entry name" value="OS07G0166700 PROTEIN"/>
    <property type="match status" value="1"/>
</dbReference>
<evidence type="ECO:0000313" key="21">
    <source>
        <dbReference type="EMBL" id="KAF5452024.1"/>
    </source>
</evidence>
<dbReference type="InterPro" id="IPR024788">
    <property type="entry name" value="Malectin-like_Carb-bd_dom"/>
</dbReference>
<comment type="caution">
    <text evidence="16">Lacks conserved residue(s) required for the propagation of feature annotation.</text>
</comment>
<keyword evidence="9" id="KW-0418">Kinase</keyword>
<evidence type="ECO:0000259" key="19">
    <source>
        <dbReference type="PROSITE" id="PS50011"/>
    </source>
</evidence>
<evidence type="ECO:0000256" key="4">
    <source>
        <dbReference type="ARBA" id="ARBA00022527"/>
    </source>
</evidence>
<evidence type="ECO:0000256" key="16">
    <source>
        <dbReference type="PROSITE-ProRule" id="PRU00243"/>
    </source>
</evidence>
<feature type="signal peptide" evidence="18">
    <location>
        <begin position="1"/>
        <end position="30"/>
    </location>
</feature>